<gene>
    <name evidence="1" type="ORF">AFUS01_LOCUS25494</name>
</gene>
<reference evidence="1" key="1">
    <citation type="submission" date="2021-06" db="EMBL/GenBank/DDBJ databases">
        <authorList>
            <person name="Hodson N. C."/>
            <person name="Mongue J. A."/>
            <person name="Jaron S. K."/>
        </authorList>
    </citation>
    <scope>NUCLEOTIDE SEQUENCE</scope>
</reference>
<keyword evidence="2" id="KW-1185">Reference proteome</keyword>
<dbReference type="EMBL" id="CAJVCH010329941">
    <property type="protein sequence ID" value="CAG7786948.1"/>
    <property type="molecule type" value="Genomic_DNA"/>
</dbReference>
<feature type="non-terminal residue" evidence="1">
    <location>
        <position position="1"/>
    </location>
</feature>
<feature type="non-terminal residue" evidence="1">
    <location>
        <position position="118"/>
    </location>
</feature>
<organism evidence="1 2">
    <name type="scientific">Allacma fusca</name>
    <dbReference type="NCBI Taxonomy" id="39272"/>
    <lineage>
        <taxon>Eukaryota</taxon>
        <taxon>Metazoa</taxon>
        <taxon>Ecdysozoa</taxon>
        <taxon>Arthropoda</taxon>
        <taxon>Hexapoda</taxon>
        <taxon>Collembola</taxon>
        <taxon>Symphypleona</taxon>
        <taxon>Sminthuridae</taxon>
        <taxon>Allacma</taxon>
    </lineage>
</organism>
<name>A0A8J2L3D5_9HEXA</name>
<accession>A0A8J2L3D5</accession>
<sequence>PFQEVMTTMEAPQDARVHLTPDEFRELRPASKQLRLDMRRFWTRYDCMPLTSVKKHLEDTTPDMPFLECGTSATALVVHSEDGPRRFFLQWKDQLDRLNLITFVLNSLNQCERLPWIN</sequence>
<evidence type="ECO:0000313" key="1">
    <source>
        <dbReference type="EMBL" id="CAG7786948.1"/>
    </source>
</evidence>
<evidence type="ECO:0000313" key="2">
    <source>
        <dbReference type="Proteomes" id="UP000708208"/>
    </source>
</evidence>
<proteinExistence type="predicted"/>
<dbReference type="Proteomes" id="UP000708208">
    <property type="component" value="Unassembled WGS sequence"/>
</dbReference>
<comment type="caution">
    <text evidence="1">The sequence shown here is derived from an EMBL/GenBank/DDBJ whole genome shotgun (WGS) entry which is preliminary data.</text>
</comment>
<protein>
    <submittedName>
        <fullName evidence="1">Uncharacterized protein</fullName>
    </submittedName>
</protein>
<dbReference type="AlphaFoldDB" id="A0A8J2L3D5"/>